<keyword evidence="2" id="KW-0472">Membrane</keyword>
<sequence length="139" mass="15109">MQESSGTSSPLTTQHRHESTSSPKQGLTNRRNSIGASRRSHDPMPRQNHNGRRRTTNLDVFVASHNVAAVIITGAHCSAISAPVVAKLKKLQTAWEGLEIRTAGGYLLTLTAVCTLIITINGQFRRALLSYSMVRVTSS</sequence>
<organism evidence="3">
    <name type="scientific">Rhipicephalus zambeziensis</name>
    <dbReference type="NCBI Taxonomy" id="60191"/>
    <lineage>
        <taxon>Eukaryota</taxon>
        <taxon>Metazoa</taxon>
        <taxon>Ecdysozoa</taxon>
        <taxon>Arthropoda</taxon>
        <taxon>Chelicerata</taxon>
        <taxon>Arachnida</taxon>
        <taxon>Acari</taxon>
        <taxon>Parasitiformes</taxon>
        <taxon>Ixodida</taxon>
        <taxon>Ixodoidea</taxon>
        <taxon>Ixodidae</taxon>
        <taxon>Rhipicephalinae</taxon>
        <taxon>Rhipicephalus</taxon>
        <taxon>Rhipicephalus</taxon>
    </lineage>
</organism>
<proteinExistence type="predicted"/>
<accession>A0A224Z256</accession>
<feature type="transmembrane region" description="Helical" evidence="2">
    <location>
        <begin position="60"/>
        <end position="86"/>
    </location>
</feature>
<feature type="compositionally biased region" description="Polar residues" evidence="1">
    <location>
        <begin position="1"/>
        <end position="13"/>
    </location>
</feature>
<keyword evidence="2" id="KW-0812">Transmembrane</keyword>
<keyword evidence="2" id="KW-1133">Transmembrane helix</keyword>
<evidence type="ECO:0000313" key="3">
    <source>
        <dbReference type="EMBL" id="MAA20182.1"/>
    </source>
</evidence>
<feature type="region of interest" description="Disordered" evidence="1">
    <location>
        <begin position="1"/>
        <end position="56"/>
    </location>
</feature>
<protein>
    <submittedName>
        <fullName evidence="3">Uncharacterized protein</fullName>
    </submittedName>
</protein>
<name>A0A224Z256_9ACAR</name>
<feature type="transmembrane region" description="Helical" evidence="2">
    <location>
        <begin position="106"/>
        <end position="124"/>
    </location>
</feature>
<reference evidence="3" key="1">
    <citation type="journal article" date="2017" name="Parasit. Vectors">
        <title>Sialotranscriptomics of Rhipicephalus zambeziensis reveals intricate expression profiles of secretory proteins and suggests tight temporal transcriptional regulation during blood-feeding.</title>
        <authorList>
            <person name="de Castro M.H."/>
            <person name="de Klerk D."/>
            <person name="Pienaar R."/>
            <person name="Rees D.J.G."/>
            <person name="Mans B.J."/>
        </authorList>
    </citation>
    <scope>NUCLEOTIDE SEQUENCE</scope>
    <source>
        <tissue evidence="3">Salivary glands</tissue>
    </source>
</reference>
<evidence type="ECO:0000256" key="1">
    <source>
        <dbReference type="SAM" id="MobiDB-lite"/>
    </source>
</evidence>
<evidence type="ECO:0000256" key="2">
    <source>
        <dbReference type="SAM" id="Phobius"/>
    </source>
</evidence>
<dbReference type="AlphaFoldDB" id="A0A224Z256"/>
<dbReference type="EMBL" id="GFPF01009036">
    <property type="protein sequence ID" value="MAA20182.1"/>
    <property type="molecule type" value="Transcribed_RNA"/>
</dbReference>
<feature type="compositionally biased region" description="Polar residues" evidence="1">
    <location>
        <begin position="20"/>
        <end position="35"/>
    </location>
</feature>